<feature type="non-terminal residue" evidence="5">
    <location>
        <position position="118"/>
    </location>
</feature>
<keyword evidence="2 5" id="KW-0418">Kinase</keyword>
<dbReference type="GO" id="GO:0016301">
    <property type="term" value="F:kinase activity"/>
    <property type="evidence" value="ECO:0007669"/>
    <property type="project" value="UniProtKB-KW"/>
</dbReference>
<reference evidence="5 6" key="1">
    <citation type="submission" date="2021-07" db="EMBL/GenBank/DDBJ databases">
        <title>Paenibacillus radiodurans sp. nov., isolated from the southeastern edge of Tengger Desert.</title>
        <authorList>
            <person name="Zhang G."/>
        </authorList>
    </citation>
    <scope>NUCLEOTIDE SEQUENCE [LARGE SCALE GENOMIC DNA]</scope>
    <source>
        <strain evidence="5 6">CCM 7311</strain>
    </source>
</reference>
<feature type="non-terminal residue" evidence="5">
    <location>
        <position position="1"/>
    </location>
</feature>
<name>A0ABS7CMJ8_9BACL</name>
<evidence type="ECO:0000256" key="1">
    <source>
        <dbReference type="ARBA" id="ARBA00022679"/>
    </source>
</evidence>
<proteinExistence type="predicted"/>
<evidence type="ECO:0000256" key="2">
    <source>
        <dbReference type="ARBA" id="ARBA00022777"/>
    </source>
</evidence>
<dbReference type="Gene3D" id="3.40.50.300">
    <property type="entry name" value="P-loop containing nucleotide triphosphate hydrolases"/>
    <property type="match status" value="1"/>
</dbReference>
<sequence>QQRLREGKIYALTKVEQALNHFFKTGNLIALRELALREIADDVDERLEASQQEGASLRGPWRRRECINVSVSASDCAERLIRRGFRIAHRLKADWHVVHVHVGETMSEEVKRRIQALQ</sequence>
<protein>
    <submittedName>
        <fullName evidence="5">Histidine kinase</fullName>
    </submittedName>
</protein>
<feature type="domain" description="Signal transduction histidine kinase osmosensitive K+ channel sensor N-terminal" evidence="4">
    <location>
        <begin position="2"/>
        <end position="43"/>
    </location>
</feature>
<dbReference type="Proteomes" id="UP001519887">
    <property type="component" value="Unassembled WGS sequence"/>
</dbReference>
<evidence type="ECO:0000259" key="4">
    <source>
        <dbReference type="Pfam" id="PF02702"/>
    </source>
</evidence>
<keyword evidence="3" id="KW-0902">Two-component regulatory system</keyword>
<keyword evidence="1" id="KW-0808">Transferase</keyword>
<dbReference type="Pfam" id="PF02702">
    <property type="entry name" value="KdpD"/>
    <property type="match status" value="1"/>
</dbReference>
<dbReference type="InterPro" id="IPR027417">
    <property type="entry name" value="P-loop_NTPase"/>
</dbReference>
<evidence type="ECO:0000313" key="5">
    <source>
        <dbReference type="EMBL" id="MBW7462174.1"/>
    </source>
</evidence>
<dbReference type="InterPro" id="IPR003852">
    <property type="entry name" value="Sig_transdc_His_kinase_KdpD_N"/>
</dbReference>
<evidence type="ECO:0000256" key="3">
    <source>
        <dbReference type="ARBA" id="ARBA00023012"/>
    </source>
</evidence>
<dbReference type="PANTHER" id="PTHR45569:SF1">
    <property type="entry name" value="SENSOR PROTEIN KDPD"/>
    <property type="match status" value="1"/>
</dbReference>
<organism evidence="5 6">
    <name type="scientific">Paenibacillus sepulcri</name>
    <dbReference type="NCBI Taxonomy" id="359917"/>
    <lineage>
        <taxon>Bacteria</taxon>
        <taxon>Bacillati</taxon>
        <taxon>Bacillota</taxon>
        <taxon>Bacilli</taxon>
        <taxon>Bacillales</taxon>
        <taxon>Paenibacillaceae</taxon>
        <taxon>Paenibacillus</taxon>
    </lineage>
</organism>
<comment type="caution">
    <text evidence="5">The sequence shown here is derived from an EMBL/GenBank/DDBJ whole genome shotgun (WGS) entry which is preliminary data.</text>
</comment>
<keyword evidence="6" id="KW-1185">Reference proteome</keyword>
<dbReference type="EMBL" id="JAHZIK010003655">
    <property type="protein sequence ID" value="MBW7462174.1"/>
    <property type="molecule type" value="Genomic_DNA"/>
</dbReference>
<accession>A0ABS7CMJ8</accession>
<dbReference type="InterPro" id="IPR052023">
    <property type="entry name" value="Histidine_kinase_KdpD"/>
</dbReference>
<evidence type="ECO:0000313" key="6">
    <source>
        <dbReference type="Proteomes" id="UP001519887"/>
    </source>
</evidence>
<dbReference type="PANTHER" id="PTHR45569">
    <property type="entry name" value="SENSOR PROTEIN KDPD"/>
    <property type="match status" value="1"/>
</dbReference>
<gene>
    <name evidence="5" type="ORF">K0U00_49805</name>
</gene>